<dbReference type="Proteomes" id="UP000824469">
    <property type="component" value="Unassembled WGS sequence"/>
</dbReference>
<accession>A0AA38FN09</accession>
<dbReference type="InterPro" id="IPR016040">
    <property type="entry name" value="NAD(P)-bd_dom"/>
</dbReference>
<reference evidence="4 5" key="1">
    <citation type="journal article" date="2021" name="Nat. Plants">
        <title>The Taxus genome provides insights into paclitaxel biosynthesis.</title>
        <authorList>
            <person name="Xiong X."/>
            <person name="Gou J."/>
            <person name="Liao Q."/>
            <person name="Li Y."/>
            <person name="Zhou Q."/>
            <person name="Bi G."/>
            <person name="Li C."/>
            <person name="Du R."/>
            <person name="Wang X."/>
            <person name="Sun T."/>
            <person name="Guo L."/>
            <person name="Liang H."/>
            <person name="Lu P."/>
            <person name="Wu Y."/>
            <person name="Zhang Z."/>
            <person name="Ro D.K."/>
            <person name="Shang Y."/>
            <person name="Huang S."/>
            <person name="Yan J."/>
        </authorList>
    </citation>
    <scope>NUCLEOTIDE SEQUENCE [LARGE SCALE GENOMIC DNA]</scope>
    <source>
        <strain evidence="4">Ta-2019</strain>
    </source>
</reference>
<evidence type="ECO:0000256" key="1">
    <source>
        <dbReference type="ARBA" id="ARBA00023002"/>
    </source>
</evidence>
<dbReference type="Pfam" id="PF01370">
    <property type="entry name" value="Epimerase"/>
    <property type="match status" value="1"/>
</dbReference>
<evidence type="ECO:0000259" key="2">
    <source>
        <dbReference type="Pfam" id="PF01370"/>
    </source>
</evidence>
<organism evidence="4 5">
    <name type="scientific">Taxus chinensis</name>
    <name type="common">Chinese yew</name>
    <name type="synonym">Taxus wallichiana var. chinensis</name>
    <dbReference type="NCBI Taxonomy" id="29808"/>
    <lineage>
        <taxon>Eukaryota</taxon>
        <taxon>Viridiplantae</taxon>
        <taxon>Streptophyta</taxon>
        <taxon>Embryophyta</taxon>
        <taxon>Tracheophyta</taxon>
        <taxon>Spermatophyta</taxon>
        <taxon>Pinopsida</taxon>
        <taxon>Pinidae</taxon>
        <taxon>Conifers II</taxon>
        <taxon>Cupressales</taxon>
        <taxon>Taxaceae</taxon>
        <taxon>Taxus</taxon>
    </lineage>
</organism>
<comment type="caution">
    <text evidence="4">The sequence shown here is derived from an EMBL/GenBank/DDBJ whole genome shotgun (WGS) entry which is preliminary data.</text>
</comment>
<evidence type="ECO:0000313" key="4">
    <source>
        <dbReference type="EMBL" id="KAH9307096.1"/>
    </source>
</evidence>
<dbReference type="InterPro" id="IPR050425">
    <property type="entry name" value="NAD(P)_dehydrat-like"/>
</dbReference>
<dbReference type="PANTHER" id="PTHR10366:SF503">
    <property type="entry name" value="TETRAKETIDE ALPHA-PYRONE REDUCTASE 2"/>
    <property type="match status" value="1"/>
</dbReference>
<protein>
    <submittedName>
        <fullName evidence="4">Uncharacterized protein</fullName>
    </submittedName>
</protein>
<gene>
    <name evidence="4" type="ORF">KI387_011500</name>
</gene>
<dbReference type="PANTHER" id="PTHR10366">
    <property type="entry name" value="NAD DEPENDENT EPIMERASE/DEHYDRATASE"/>
    <property type="match status" value="1"/>
</dbReference>
<proteinExistence type="predicted"/>
<evidence type="ECO:0000313" key="5">
    <source>
        <dbReference type="Proteomes" id="UP000824469"/>
    </source>
</evidence>
<feature type="domain" description="NAD-dependent epimerase/dehydratase" evidence="2">
    <location>
        <begin position="109"/>
        <end position="191"/>
    </location>
</feature>
<feature type="domain" description="NAD(P)-binding" evidence="3">
    <location>
        <begin position="19"/>
        <end position="100"/>
    </location>
</feature>
<dbReference type="InterPro" id="IPR001509">
    <property type="entry name" value="Epimerase_deHydtase"/>
</dbReference>
<keyword evidence="1" id="KW-0560">Oxidoreductase</keyword>
<name>A0AA38FN09_TAXCH</name>
<sequence>FVQAFDYLEMAANTQEMCVTGGTGFIAAYLIRGLLQKGYTVRTTVRNPGNVEKIGYLWDLPGAKERLKIMKADLLEEGSFDEAVNGADGVFHTASPVLVPYDHNIKLWYAFVKTIVEKEAWKFAEEKGLYLVVLNPSFVVGQLLAPEPTSTLYLVLNIMKGENNKTYPNKRMGFVHIDDVITAHILAMELPLASGRIICSSDVAHWGEIVRMLKKKYPMYPIANKCGAEEGNDSAHTINTSKIRSLVFGSFKSLEE</sequence>
<feature type="non-terminal residue" evidence="4">
    <location>
        <position position="1"/>
    </location>
</feature>
<evidence type="ECO:0000259" key="3">
    <source>
        <dbReference type="Pfam" id="PF16363"/>
    </source>
</evidence>
<keyword evidence="5" id="KW-1185">Reference proteome</keyword>
<dbReference type="SUPFAM" id="SSF51735">
    <property type="entry name" value="NAD(P)-binding Rossmann-fold domains"/>
    <property type="match status" value="1"/>
</dbReference>
<feature type="non-terminal residue" evidence="4">
    <location>
        <position position="256"/>
    </location>
</feature>
<dbReference type="Pfam" id="PF16363">
    <property type="entry name" value="GDP_Man_Dehyd"/>
    <property type="match status" value="1"/>
</dbReference>
<dbReference type="Gene3D" id="3.40.50.720">
    <property type="entry name" value="NAD(P)-binding Rossmann-like Domain"/>
    <property type="match status" value="2"/>
</dbReference>
<dbReference type="AlphaFoldDB" id="A0AA38FN09"/>
<dbReference type="GO" id="GO:0016616">
    <property type="term" value="F:oxidoreductase activity, acting on the CH-OH group of donors, NAD or NADP as acceptor"/>
    <property type="evidence" value="ECO:0007669"/>
    <property type="project" value="TreeGrafter"/>
</dbReference>
<dbReference type="EMBL" id="JAHRHJ020000008">
    <property type="protein sequence ID" value="KAH9307096.1"/>
    <property type="molecule type" value="Genomic_DNA"/>
</dbReference>
<dbReference type="InterPro" id="IPR036291">
    <property type="entry name" value="NAD(P)-bd_dom_sf"/>
</dbReference>
<dbReference type="OMA" id="WAIVDVR"/>